<dbReference type="Proteomes" id="UP001497516">
    <property type="component" value="Chromosome 1"/>
</dbReference>
<keyword evidence="2" id="KW-1185">Reference proteome</keyword>
<protein>
    <submittedName>
        <fullName evidence="1">Uncharacterized protein</fullName>
    </submittedName>
</protein>
<accession>A0AAV2CEL4</accession>
<proteinExistence type="predicted"/>
<gene>
    <name evidence="1" type="ORF">LTRI10_LOCUS2506</name>
</gene>
<sequence length="108" mass="12375">MAITILTNRMGIERAGKRNDFLLVTKERWSHDKRVIREEAHDVFASSQETRSEGGVVMIFVVSSGMEEEAVYIYAETPTFSPRELEKIIIDDLKSKAERGRMRLGIDD</sequence>
<name>A0AAV2CEL4_9ROSI</name>
<organism evidence="1 2">
    <name type="scientific">Linum trigynum</name>
    <dbReference type="NCBI Taxonomy" id="586398"/>
    <lineage>
        <taxon>Eukaryota</taxon>
        <taxon>Viridiplantae</taxon>
        <taxon>Streptophyta</taxon>
        <taxon>Embryophyta</taxon>
        <taxon>Tracheophyta</taxon>
        <taxon>Spermatophyta</taxon>
        <taxon>Magnoliopsida</taxon>
        <taxon>eudicotyledons</taxon>
        <taxon>Gunneridae</taxon>
        <taxon>Pentapetalae</taxon>
        <taxon>rosids</taxon>
        <taxon>fabids</taxon>
        <taxon>Malpighiales</taxon>
        <taxon>Linaceae</taxon>
        <taxon>Linum</taxon>
    </lineage>
</organism>
<reference evidence="1 2" key="1">
    <citation type="submission" date="2024-04" db="EMBL/GenBank/DDBJ databases">
        <authorList>
            <person name="Fracassetti M."/>
        </authorList>
    </citation>
    <scope>NUCLEOTIDE SEQUENCE [LARGE SCALE GENOMIC DNA]</scope>
</reference>
<evidence type="ECO:0000313" key="2">
    <source>
        <dbReference type="Proteomes" id="UP001497516"/>
    </source>
</evidence>
<dbReference type="EMBL" id="OZ034813">
    <property type="protein sequence ID" value="CAL1354709.1"/>
    <property type="molecule type" value="Genomic_DNA"/>
</dbReference>
<dbReference type="AlphaFoldDB" id="A0AAV2CEL4"/>
<evidence type="ECO:0000313" key="1">
    <source>
        <dbReference type="EMBL" id="CAL1354709.1"/>
    </source>
</evidence>